<dbReference type="InterPro" id="IPR006223">
    <property type="entry name" value="GcvT"/>
</dbReference>
<evidence type="ECO:0000313" key="10">
    <source>
        <dbReference type="EMBL" id="MEZ0164491.1"/>
    </source>
</evidence>
<evidence type="ECO:0000256" key="1">
    <source>
        <dbReference type="ARBA" id="ARBA00008609"/>
    </source>
</evidence>
<reference evidence="10 11" key="1">
    <citation type="submission" date="2024-07" db="EMBL/GenBank/DDBJ databases">
        <authorList>
            <person name="Thanompreechachai J."/>
            <person name="Duangmal K."/>
        </authorList>
    </citation>
    <scope>NUCLEOTIDE SEQUENCE [LARGE SCALE GENOMIC DNA]</scope>
    <source>
        <strain evidence="10 11">LSe6-4</strain>
    </source>
</reference>
<evidence type="ECO:0000256" key="2">
    <source>
        <dbReference type="ARBA" id="ARBA00012616"/>
    </source>
</evidence>
<sequence>MSTSTTPETAAETTPAASPLAAAHAELGASFTDFAGWSMPLRYASDLAEHGAVRATAGLFDLSHMGEVRVTGPEAGRALDAALVGRPSTMAVGRAAYGMVVDHDGGIVDDLVTYRLGEEEFLVVANAANVEPVVVALADRARPFDAHVADETARWGLVAVQGPASVAIVAPLLDGASGVDLAALRYYRAVTAVLAGVEVLLARTGYTGEDGFEVFVPVERTREVWDALLAATREHGGVPAGLACRDTLRLEAGMPLYGHELSRDVTPFAAGLGRVVVLDKEDGAVGLEALQRLAQEPPARVLVGLRGEGRRAPRAGYAVLAAGEPVGVVTSGALSPTLGYPVAMAYVDAALAEPGTHLGVDVRGTELPAEVVPLPFYRRPR</sequence>
<evidence type="ECO:0000256" key="7">
    <source>
        <dbReference type="HAMAP-Rule" id="MF_00259"/>
    </source>
</evidence>
<organism evidence="10 11">
    <name type="scientific">Kineococcus halophytocola</name>
    <dbReference type="NCBI Taxonomy" id="3234027"/>
    <lineage>
        <taxon>Bacteria</taxon>
        <taxon>Bacillati</taxon>
        <taxon>Actinomycetota</taxon>
        <taxon>Actinomycetes</taxon>
        <taxon>Kineosporiales</taxon>
        <taxon>Kineosporiaceae</taxon>
        <taxon>Kineococcus</taxon>
    </lineage>
</organism>
<dbReference type="Gene3D" id="2.40.30.110">
    <property type="entry name" value="Aminomethyltransferase beta-barrel domains"/>
    <property type="match status" value="1"/>
</dbReference>
<dbReference type="InterPro" id="IPR029043">
    <property type="entry name" value="GcvT/YgfZ_C"/>
</dbReference>
<dbReference type="Gene3D" id="3.30.1360.120">
    <property type="entry name" value="Probable tRNA modification gtpase trme, domain 1"/>
    <property type="match status" value="1"/>
</dbReference>
<comment type="similarity">
    <text evidence="1 7">Belongs to the GcvT family.</text>
</comment>
<evidence type="ECO:0000256" key="4">
    <source>
        <dbReference type="ARBA" id="ARBA00022679"/>
    </source>
</evidence>
<dbReference type="InterPro" id="IPR027266">
    <property type="entry name" value="TrmE/GcvT-like"/>
</dbReference>
<comment type="catalytic activity">
    <reaction evidence="6 7">
        <text>N(6)-[(R)-S(8)-aminomethyldihydrolipoyl]-L-lysyl-[protein] + (6S)-5,6,7,8-tetrahydrofolate = N(6)-[(R)-dihydrolipoyl]-L-lysyl-[protein] + (6R)-5,10-methylene-5,6,7,8-tetrahydrofolate + NH4(+)</text>
        <dbReference type="Rhea" id="RHEA:16945"/>
        <dbReference type="Rhea" id="RHEA-COMP:10475"/>
        <dbReference type="Rhea" id="RHEA-COMP:10492"/>
        <dbReference type="ChEBI" id="CHEBI:15636"/>
        <dbReference type="ChEBI" id="CHEBI:28938"/>
        <dbReference type="ChEBI" id="CHEBI:57453"/>
        <dbReference type="ChEBI" id="CHEBI:83100"/>
        <dbReference type="ChEBI" id="CHEBI:83143"/>
        <dbReference type="EC" id="2.1.2.10"/>
    </reaction>
</comment>
<evidence type="ECO:0000256" key="3">
    <source>
        <dbReference type="ARBA" id="ARBA00022576"/>
    </source>
</evidence>
<comment type="function">
    <text evidence="7">The glycine cleavage system catalyzes the degradation of glycine.</text>
</comment>
<dbReference type="PANTHER" id="PTHR43757">
    <property type="entry name" value="AMINOMETHYLTRANSFERASE"/>
    <property type="match status" value="1"/>
</dbReference>
<keyword evidence="11" id="KW-1185">Reference proteome</keyword>
<comment type="caution">
    <text evidence="10">The sequence shown here is derived from an EMBL/GenBank/DDBJ whole genome shotgun (WGS) entry which is preliminary data.</text>
</comment>
<dbReference type="InterPro" id="IPR028896">
    <property type="entry name" value="GcvT/YgfZ/DmdA"/>
</dbReference>
<feature type="domain" description="Aminomethyltransferase C-terminal" evidence="9">
    <location>
        <begin position="300"/>
        <end position="377"/>
    </location>
</feature>
<dbReference type="InterPro" id="IPR006222">
    <property type="entry name" value="GCVT_N"/>
</dbReference>
<evidence type="ECO:0000313" key="11">
    <source>
        <dbReference type="Proteomes" id="UP001565927"/>
    </source>
</evidence>
<proteinExistence type="inferred from homology"/>
<evidence type="ECO:0000256" key="5">
    <source>
        <dbReference type="ARBA" id="ARBA00031395"/>
    </source>
</evidence>
<keyword evidence="3 7" id="KW-0032">Aminotransferase</keyword>
<gene>
    <name evidence="7 10" type="primary">gcvT</name>
    <name evidence="10" type="ORF">AB2L27_06910</name>
</gene>
<dbReference type="NCBIfam" id="TIGR00528">
    <property type="entry name" value="gcvT"/>
    <property type="match status" value="1"/>
</dbReference>
<dbReference type="EC" id="2.1.2.10" evidence="2 7"/>
<dbReference type="InterPro" id="IPR013977">
    <property type="entry name" value="GcvT_C"/>
</dbReference>
<dbReference type="Pfam" id="PF01571">
    <property type="entry name" value="GCV_T"/>
    <property type="match status" value="1"/>
</dbReference>
<name>A0ABV4GYW0_9ACTN</name>
<dbReference type="Gene3D" id="3.30.70.1400">
    <property type="entry name" value="Aminomethyltransferase beta-barrel domains"/>
    <property type="match status" value="1"/>
</dbReference>
<evidence type="ECO:0000259" key="8">
    <source>
        <dbReference type="Pfam" id="PF01571"/>
    </source>
</evidence>
<evidence type="ECO:0000259" key="9">
    <source>
        <dbReference type="Pfam" id="PF08669"/>
    </source>
</evidence>
<dbReference type="PIRSF" id="PIRSF006487">
    <property type="entry name" value="GcvT"/>
    <property type="match status" value="1"/>
</dbReference>
<dbReference type="Gene3D" id="4.10.1250.10">
    <property type="entry name" value="Aminomethyltransferase fragment"/>
    <property type="match status" value="1"/>
</dbReference>
<dbReference type="Proteomes" id="UP001565927">
    <property type="component" value="Unassembled WGS sequence"/>
</dbReference>
<keyword evidence="4 7" id="KW-0808">Transferase</keyword>
<dbReference type="PANTHER" id="PTHR43757:SF2">
    <property type="entry name" value="AMINOMETHYLTRANSFERASE, MITOCHONDRIAL"/>
    <property type="match status" value="1"/>
</dbReference>
<feature type="domain" description="GCVT N-terminal" evidence="8">
    <location>
        <begin position="22"/>
        <end position="280"/>
    </location>
</feature>
<dbReference type="Pfam" id="PF08669">
    <property type="entry name" value="GCV_T_C"/>
    <property type="match status" value="1"/>
</dbReference>
<accession>A0ABV4GYW0</accession>
<comment type="subunit">
    <text evidence="7">The glycine cleavage system is composed of four proteins: P, T, L and H.</text>
</comment>
<dbReference type="InterPro" id="IPR022903">
    <property type="entry name" value="GcvT_bac"/>
</dbReference>
<dbReference type="NCBIfam" id="NF001567">
    <property type="entry name" value="PRK00389.1"/>
    <property type="match status" value="1"/>
</dbReference>
<dbReference type="GO" id="GO:0004047">
    <property type="term" value="F:aminomethyltransferase activity"/>
    <property type="evidence" value="ECO:0007669"/>
    <property type="project" value="UniProtKB-EC"/>
</dbReference>
<dbReference type="HAMAP" id="MF_00259">
    <property type="entry name" value="GcvT"/>
    <property type="match status" value="1"/>
</dbReference>
<evidence type="ECO:0000256" key="6">
    <source>
        <dbReference type="ARBA" id="ARBA00047665"/>
    </source>
</evidence>
<dbReference type="SUPFAM" id="SSF103025">
    <property type="entry name" value="Folate-binding domain"/>
    <property type="match status" value="1"/>
</dbReference>
<dbReference type="RefSeq" id="WP_370440730.1">
    <property type="nucleotide sequence ID" value="NZ_JBGFTU010000006.1"/>
</dbReference>
<dbReference type="SUPFAM" id="SSF101790">
    <property type="entry name" value="Aminomethyltransferase beta-barrel domain"/>
    <property type="match status" value="1"/>
</dbReference>
<dbReference type="EMBL" id="JBGFTU010000006">
    <property type="protein sequence ID" value="MEZ0164491.1"/>
    <property type="molecule type" value="Genomic_DNA"/>
</dbReference>
<protein>
    <recommendedName>
        <fullName evidence="2 7">Aminomethyltransferase</fullName>
        <ecNumber evidence="2 7">2.1.2.10</ecNumber>
    </recommendedName>
    <alternativeName>
        <fullName evidence="5 7">Glycine cleavage system T protein</fullName>
    </alternativeName>
</protein>